<evidence type="ECO:0000256" key="2">
    <source>
        <dbReference type="PIRNR" id="PIRNR036893"/>
    </source>
</evidence>
<evidence type="ECO:0000256" key="1">
    <source>
        <dbReference type="ARBA" id="ARBA00006889"/>
    </source>
</evidence>
<dbReference type="InterPro" id="IPR047202">
    <property type="entry name" value="Lipocalin_Blc-like_dom"/>
</dbReference>
<comment type="subunit">
    <text evidence="2">Homodimer.</text>
</comment>
<dbReference type="RefSeq" id="WP_286659539.1">
    <property type="nucleotide sequence ID" value="NZ_JASZYV010000001.1"/>
</dbReference>
<gene>
    <name evidence="4" type="ORF">QTH91_08455</name>
</gene>
<dbReference type="InterPro" id="IPR000566">
    <property type="entry name" value="Lipocln_cytosolic_FA-bd_dom"/>
</dbReference>
<evidence type="ECO:0000313" key="4">
    <source>
        <dbReference type="EMBL" id="MDM0044507.1"/>
    </source>
</evidence>
<evidence type="ECO:0000313" key="5">
    <source>
        <dbReference type="Proteomes" id="UP001174908"/>
    </source>
</evidence>
<keyword evidence="5" id="KW-1185">Reference proteome</keyword>
<sequence>MGRRDVIDSLGPMRGRARVPARKPWLALAVVLAGVAVAGCASSPDRKLPPLALADHVDLPRFMGDWYVIASIPTFLEKGAHNPKENYRLDADGTIATTFTFNADAFDGPLRTYESRGYVLDQRTNAIWGQQYVWPIKADYRIAYVSDDYAQTVVAREKRDYVWIMARTPSIPDADLRRLTDFVAKQGYDPALLVRAPTR</sequence>
<comment type="subcellular location">
    <subcellularLocation>
        <location evidence="2">Cell outer membrane</location>
    </subcellularLocation>
</comment>
<dbReference type="PANTHER" id="PTHR10612:SF34">
    <property type="entry name" value="APOLIPOPROTEIN D"/>
    <property type="match status" value="1"/>
</dbReference>
<dbReference type="PIRSF" id="PIRSF036893">
    <property type="entry name" value="Lipocalin_ApoD"/>
    <property type="match status" value="1"/>
</dbReference>
<keyword evidence="2" id="KW-0446">Lipid-binding</keyword>
<comment type="similarity">
    <text evidence="1 2">Belongs to the calycin superfamily. Lipocalin family.</text>
</comment>
<dbReference type="EMBL" id="JASZYV010000001">
    <property type="protein sequence ID" value="MDM0044507.1"/>
    <property type="molecule type" value="Genomic_DNA"/>
</dbReference>
<dbReference type="SUPFAM" id="SSF50814">
    <property type="entry name" value="Lipocalins"/>
    <property type="match status" value="1"/>
</dbReference>
<dbReference type="Pfam" id="PF08212">
    <property type="entry name" value="Lipocalin_2"/>
    <property type="match status" value="1"/>
</dbReference>
<comment type="function">
    <text evidence="2">Involved in the storage or transport of lipids necessary for membrane maintenance under stressful conditions. Displays a binding preference for lysophospholipids.</text>
</comment>
<dbReference type="Gene3D" id="2.40.128.20">
    <property type="match status" value="1"/>
</dbReference>
<proteinExistence type="inferred from homology"/>
<dbReference type="InterPro" id="IPR022271">
    <property type="entry name" value="Lipocalin_ApoD"/>
</dbReference>
<dbReference type="PANTHER" id="PTHR10612">
    <property type="entry name" value="APOLIPOPROTEIN D"/>
    <property type="match status" value="1"/>
</dbReference>
<organism evidence="4 5">
    <name type="scientific">Variovorax dokdonensis</name>
    <dbReference type="NCBI Taxonomy" id="344883"/>
    <lineage>
        <taxon>Bacteria</taxon>
        <taxon>Pseudomonadati</taxon>
        <taxon>Pseudomonadota</taxon>
        <taxon>Betaproteobacteria</taxon>
        <taxon>Burkholderiales</taxon>
        <taxon>Comamonadaceae</taxon>
        <taxon>Variovorax</taxon>
    </lineage>
</organism>
<dbReference type="CDD" id="cd19438">
    <property type="entry name" value="lipocalin_Blc-like"/>
    <property type="match status" value="1"/>
</dbReference>
<accession>A0ABT7N984</accession>
<dbReference type="Proteomes" id="UP001174908">
    <property type="component" value="Unassembled WGS sequence"/>
</dbReference>
<keyword evidence="2" id="KW-0998">Cell outer membrane</keyword>
<reference evidence="4" key="1">
    <citation type="submission" date="2023-06" db="EMBL/GenBank/DDBJ databases">
        <authorList>
            <person name="Jiang Y."/>
            <person name="Liu Q."/>
        </authorList>
    </citation>
    <scope>NUCLEOTIDE SEQUENCE</scope>
    <source>
        <strain evidence="4">CGMCC 1.12089</strain>
    </source>
</reference>
<keyword evidence="2" id="KW-0472">Membrane</keyword>
<comment type="caution">
    <text evidence="4">The sequence shown here is derived from an EMBL/GenBank/DDBJ whole genome shotgun (WGS) entry which is preliminary data.</text>
</comment>
<keyword evidence="2" id="KW-0449">Lipoprotein</keyword>
<feature type="domain" description="Lipocalin/cytosolic fatty-acid binding" evidence="3">
    <location>
        <begin position="57"/>
        <end position="197"/>
    </location>
</feature>
<dbReference type="InterPro" id="IPR012674">
    <property type="entry name" value="Calycin"/>
</dbReference>
<evidence type="ECO:0000259" key="3">
    <source>
        <dbReference type="Pfam" id="PF08212"/>
    </source>
</evidence>
<protein>
    <recommendedName>
        <fullName evidence="2">Outer membrane lipoprotein Blc</fullName>
    </recommendedName>
</protein>
<name>A0ABT7N984_9BURK</name>